<dbReference type="Proteomes" id="UP000724584">
    <property type="component" value="Unassembled WGS sequence"/>
</dbReference>
<keyword evidence="1" id="KW-0640">Prion</keyword>
<name>A0ACB7PD28_9PEZI</name>
<keyword evidence="1" id="KW-0034">Amyloid</keyword>
<keyword evidence="2" id="KW-1185">Reference proteome</keyword>
<proteinExistence type="predicted"/>
<accession>A0ACB7PD28</accession>
<comment type="caution">
    <text evidence="1">The sequence shown here is derived from an EMBL/GenBank/DDBJ whole genome shotgun (WGS) entry which is preliminary data.</text>
</comment>
<dbReference type="EMBL" id="JAGIZQ010000003">
    <property type="protein sequence ID" value="KAH6635905.1"/>
    <property type="molecule type" value="Genomic_DNA"/>
</dbReference>
<organism evidence="1 2">
    <name type="scientific">Chaetomium tenue</name>
    <dbReference type="NCBI Taxonomy" id="1854479"/>
    <lineage>
        <taxon>Eukaryota</taxon>
        <taxon>Fungi</taxon>
        <taxon>Dikarya</taxon>
        <taxon>Ascomycota</taxon>
        <taxon>Pezizomycotina</taxon>
        <taxon>Sordariomycetes</taxon>
        <taxon>Sordariomycetidae</taxon>
        <taxon>Sordariales</taxon>
        <taxon>Chaetomiaceae</taxon>
        <taxon>Chaetomium</taxon>
    </lineage>
</organism>
<evidence type="ECO:0000313" key="1">
    <source>
        <dbReference type="EMBL" id="KAH6635905.1"/>
    </source>
</evidence>
<gene>
    <name evidence="1" type="ORF">F5144DRAFT_565761</name>
</gene>
<sequence>MPTASPAASMLQRSFSPFSRDVETGSLFAQAVDAFGYIQLARDFSIDYERCQLRLDIERRRLVKWGIAIDIQGDPRFDKEDEKFVRGTIQAIIDQFQRAQGMSSRYKQNISPAEQKALVIFEPERDLSEPARKGHRKFSELCGNAIAKTGHEVTRRAYWAIYDGKNLETLVTRIQDDISALVELAPATPKFETKMAELTAGDAIELDRLGCLREVAQAAVGVDNDLAAVLKTKLQASRHDVCDIKLRGSANFRVGDDFSTSAVQAMARFGSLNTAHSHRVKGVDMSGTSTFRVGNNYGT</sequence>
<protein>
    <submittedName>
        <fullName evidence="1">Prion-inhibition and propagation-domain-containing protein</fullName>
    </submittedName>
</protein>
<evidence type="ECO:0000313" key="2">
    <source>
        <dbReference type="Proteomes" id="UP000724584"/>
    </source>
</evidence>
<reference evidence="1 2" key="1">
    <citation type="journal article" date="2021" name="Nat. Commun.">
        <title>Genetic determinants of endophytism in the Arabidopsis root mycobiome.</title>
        <authorList>
            <person name="Mesny F."/>
            <person name="Miyauchi S."/>
            <person name="Thiergart T."/>
            <person name="Pickel B."/>
            <person name="Atanasova L."/>
            <person name="Karlsson M."/>
            <person name="Huettel B."/>
            <person name="Barry K.W."/>
            <person name="Haridas S."/>
            <person name="Chen C."/>
            <person name="Bauer D."/>
            <person name="Andreopoulos W."/>
            <person name="Pangilinan J."/>
            <person name="LaButti K."/>
            <person name="Riley R."/>
            <person name="Lipzen A."/>
            <person name="Clum A."/>
            <person name="Drula E."/>
            <person name="Henrissat B."/>
            <person name="Kohler A."/>
            <person name="Grigoriev I.V."/>
            <person name="Martin F.M."/>
            <person name="Hacquard S."/>
        </authorList>
    </citation>
    <scope>NUCLEOTIDE SEQUENCE [LARGE SCALE GENOMIC DNA]</scope>
    <source>
        <strain evidence="1 2">MPI-SDFR-AT-0079</strain>
    </source>
</reference>